<dbReference type="RefSeq" id="WP_024266409.1">
    <property type="nucleotide sequence ID" value="NC_023035.1"/>
</dbReference>
<evidence type="ECO:0000313" key="4">
    <source>
        <dbReference type="EMBL" id="AHC13476.1"/>
    </source>
</evidence>
<evidence type="ECO:0000256" key="2">
    <source>
        <dbReference type="PROSITE-ProRule" id="PRU00335"/>
    </source>
</evidence>
<dbReference type="HOGENOM" id="CLU_069356_12_2_12"/>
<dbReference type="InterPro" id="IPR001647">
    <property type="entry name" value="HTH_TetR"/>
</dbReference>
<evidence type="ECO:0000259" key="3">
    <source>
        <dbReference type="PROSITE" id="PS50977"/>
    </source>
</evidence>
<dbReference type="InterPro" id="IPR009057">
    <property type="entry name" value="Homeodomain-like_sf"/>
</dbReference>
<dbReference type="PROSITE" id="PS01081">
    <property type="entry name" value="HTH_TETR_1"/>
    <property type="match status" value="1"/>
</dbReference>
<feature type="domain" description="HTH tetR-type" evidence="3">
    <location>
        <begin position="7"/>
        <end position="67"/>
    </location>
</feature>
<accession>V5WE95</accession>
<evidence type="ECO:0000256" key="1">
    <source>
        <dbReference type="ARBA" id="ARBA00023125"/>
    </source>
</evidence>
<dbReference type="eggNOG" id="COG1309">
    <property type="taxonomic scope" value="Bacteria"/>
</dbReference>
<dbReference type="Pfam" id="PF00440">
    <property type="entry name" value="TetR_N"/>
    <property type="match status" value="1"/>
</dbReference>
<dbReference type="GO" id="GO:0003677">
    <property type="term" value="F:DNA binding"/>
    <property type="evidence" value="ECO:0007669"/>
    <property type="project" value="UniProtKB-UniRule"/>
</dbReference>
<dbReference type="PANTHER" id="PTHR43479:SF11">
    <property type="entry name" value="ACREF_ENVCD OPERON REPRESSOR-RELATED"/>
    <property type="match status" value="1"/>
</dbReference>
<dbReference type="InterPro" id="IPR023772">
    <property type="entry name" value="DNA-bd_HTH_TetR-type_CS"/>
</dbReference>
<dbReference type="Gene3D" id="1.10.357.10">
    <property type="entry name" value="Tetracycline Repressor, domain 2"/>
    <property type="match status" value="1"/>
</dbReference>
<dbReference type="EMBL" id="CP006939">
    <property type="protein sequence ID" value="AHC13476.1"/>
    <property type="molecule type" value="Genomic_DNA"/>
</dbReference>
<reference evidence="4 5" key="1">
    <citation type="journal article" date="2015" name="Stand. Genomic Sci.">
        <title>Complete genome sequence and description of Salinispira pacifica gen. nov., sp. nov., a novel spirochaete isolated form a hypersaline microbial mat.</title>
        <authorList>
            <person name="Ben Hania W."/>
            <person name="Joseph M."/>
            <person name="Schumann P."/>
            <person name="Bunk B."/>
            <person name="Fiebig A."/>
            <person name="Sproer C."/>
            <person name="Klenk H.P."/>
            <person name="Fardeau M.L."/>
            <person name="Spring S."/>
        </authorList>
    </citation>
    <scope>NUCLEOTIDE SEQUENCE [LARGE SCALE GENOMIC DNA]</scope>
    <source>
        <strain evidence="4 5">L21-RPul-D2</strain>
    </source>
</reference>
<dbReference type="SUPFAM" id="SSF46689">
    <property type="entry name" value="Homeodomain-like"/>
    <property type="match status" value="1"/>
</dbReference>
<dbReference type="OrthoDB" id="494991at2"/>
<feature type="DNA-binding region" description="H-T-H motif" evidence="2">
    <location>
        <begin position="30"/>
        <end position="49"/>
    </location>
</feature>
<dbReference type="PROSITE" id="PS50977">
    <property type="entry name" value="HTH_TETR_2"/>
    <property type="match status" value="1"/>
</dbReference>
<protein>
    <submittedName>
        <fullName evidence="4">Transcriptional regulator, TetR family</fullName>
    </submittedName>
</protein>
<dbReference type="InterPro" id="IPR050624">
    <property type="entry name" value="HTH-type_Tx_Regulator"/>
</dbReference>
<evidence type="ECO:0000313" key="5">
    <source>
        <dbReference type="Proteomes" id="UP000018680"/>
    </source>
</evidence>
<dbReference type="KEGG" id="slr:L21SP2_0030"/>
<dbReference type="PRINTS" id="PR00455">
    <property type="entry name" value="HTHTETR"/>
</dbReference>
<keyword evidence="5" id="KW-1185">Reference proteome</keyword>
<name>V5WE95_9SPIO</name>
<proteinExistence type="predicted"/>
<dbReference type="PANTHER" id="PTHR43479">
    <property type="entry name" value="ACREF/ENVCD OPERON REPRESSOR-RELATED"/>
    <property type="match status" value="1"/>
</dbReference>
<keyword evidence="1 2" id="KW-0238">DNA-binding</keyword>
<sequence>MARQQDEEKRSKILQAAIKAFGEQGFTNTTMKDIAIASGIAPGSIYTYFKDKEVLFISAVNAVWKKFNRQLSSILHSDRPLSDRVTAITDYGFDILKELHPLVRGMYQEANRLNLFRKNLVRVSTQLSAIFDAPEAANYPLAQYDSESRAYLLKLWISGILFTFSSVSSTRLKGEIEKMRSLIVQGIMPQEDRPGK</sequence>
<dbReference type="AlphaFoldDB" id="V5WE95"/>
<organism evidence="4 5">
    <name type="scientific">Salinispira pacifica</name>
    <dbReference type="NCBI Taxonomy" id="1307761"/>
    <lineage>
        <taxon>Bacteria</taxon>
        <taxon>Pseudomonadati</taxon>
        <taxon>Spirochaetota</taxon>
        <taxon>Spirochaetia</taxon>
        <taxon>Spirochaetales</taxon>
        <taxon>Spirochaetaceae</taxon>
        <taxon>Salinispira</taxon>
    </lineage>
</organism>
<dbReference type="Proteomes" id="UP000018680">
    <property type="component" value="Chromosome"/>
</dbReference>
<gene>
    <name evidence="4" type="ORF">L21SP2_0030</name>
</gene>
<dbReference type="STRING" id="1307761.L21SP2_0030"/>